<dbReference type="eggNOG" id="KOG0207">
    <property type="taxonomic scope" value="Eukaryota"/>
</dbReference>
<keyword evidence="9 10" id="KW-0472">Membrane</keyword>
<dbReference type="SUPFAM" id="SSF55008">
    <property type="entry name" value="HMA, heavy metal-associated domain"/>
    <property type="match status" value="1"/>
</dbReference>
<comment type="subcellular location">
    <subcellularLocation>
        <location evidence="1">Endomembrane system</location>
        <topology evidence="1">Multi-pass membrane protein</topology>
    </subcellularLocation>
    <subcellularLocation>
        <location evidence="10">Membrane</location>
    </subcellularLocation>
</comment>
<dbReference type="InterPro" id="IPR006121">
    <property type="entry name" value="HMA_dom"/>
</dbReference>
<feature type="transmembrane region" description="Helical" evidence="10">
    <location>
        <begin position="412"/>
        <end position="437"/>
    </location>
</feature>
<dbReference type="STRING" id="284811.Q75C31"/>
<dbReference type="FunCoup" id="Q75C31">
    <property type="interactions" value="479"/>
</dbReference>
<dbReference type="GO" id="GO:0060003">
    <property type="term" value="P:copper ion export"/>
    <property type="evidence" value="ECO:0007669"/>
    <property type="project" value="EnsemblFungi"/>
</dbReference>
<evidence type="ECO:0000313" key="13">
    <source>
        <dbReference type="Proteomes" id="UP000000591"/>
    </source>
</evidence>
<dbReference type="GeneID" id="4619615"/>
<reference evidence="12 13" key="1">
    <citation type="journal article" date="2004" name="Science">
        <title>The Ashbya gossypii genome as a tool for mapping the ancient Saccharomyces cerevisiae genome.</title>
        <authorList>
            <person name="Dietrich F.S."/>
            <person name="Voegeli S."/>
            <person name="Brachat S."/>
            <person name="Lerch A."/>
            <person name="Gates K."/>
            <person name="Steiner S."/>
            <person name="Mohr C."/>
            <person name="Pohlmann R."/>
            <person name="Luedi P."/>
            <person name="Choi S."/>
            <person name="Wing R.A."/>
            <person name="Flavier A."/>
            <person name="Gaffney T.D."/>
            <person name="Philippsen P."/>
        </authorList>
    </citation>
    <scope>NUCLEOTIDE SEQUENCE [LARGE SCALE GENOMIC DNA]</scope>
    <source>
        <strain evidence="13">ATCC 10895 / CBS 109.51 / FGSC 9923 / NRRL Y-1056</strain>
    </source>
</reference>
<dbReference type="KEGG" id="ago:AGOS_ACR086C"/>
<dbReference type="PROSITE" id="PS01047">
    <property type="entry name" value="HMA_1"/>
    <property type="match status" value="1"/>
</dbReference>
<dbReference type="PANTHER" id="PTHR43520">
    <property type="entry name" value="ATP7, ISOFORM B"/>
    <property type="match status" value="1"/>
</dbReference>
<dbReference type="NCBIfam" id="TIGR01494">
    <property type="entry name" value="ATPase_P-type"/>
    <property type="match status" value="2"/>
</dbReference>
<dbReference type="GO" id="GO:0016887">
    <property type="term" value="F:ATP hydrolysis activity"/>
    <property type="evidence" value="ECO:0007669"/>
    <property type="project" value="InterPro"/>
</dbReference>
<dbReference type="SUPFAM" id="SSF56784">
    <property type="entry name" value="HAD-like"/>
    <property type="match status" value="1"/>
</dbReference>
<dbReference type="PANTHER" id="PTHR43520:SF8">
    <property type="entry name" value="P-TYPE CU(+) TRANSPORTER"/>
    <property type="match status" value="1"/>
</dbReference>
<feature type="transmembrane region" description="Helical" evidence="10">
    <location>
        <begin position="114"/>
        <end position="132"/>
    </location>
</feature>
<dbReference type="PROSITE" id="PS50846">
    <property type="entry name" value="HMA_2"/>
    <property type="match status" value="1"/>
</dbReference>
<keyword evidence="13" id="KW-1185">Reference proteome</keyword>
<dbReference type="PROSITE" id="PS00154">
    <property type="entry name" value="ATPASE_E1_E2"/>
    <property type="match status" value="1"/>
</dbReference>
<dbReference type="OMA" id="HWMLPAW"/>
<evidence type="ECO:0000256" key="3">
    <source>
        <dbReference type="ARBA" id="ARBA00022692"/>
    </source>
</evidence>
<reference evidence="13" key="2">
    <citation type="journal article" date="2013" name="G3 (Bethesda)">
        <title>Genomes of Ashbya fungi isolated from insects reveal four mating-type loci, numerous translocations, lack of transposons, and distinct gene duplications.</title>
        <authorList>
            <person name="Dietrich F.S."/>
            <person name="Voegeli S."/>
            <person name="Kuo S."/>
            <person name="Philippsen P."/>
        </authorList>
    </citation>
    <scope>GENOME REANNOTATION</scope>
    <source>
        <strain evidence="13">ATCC 10895 / CBS 109.51 / FGSC 9923 / NRRL Y-1056</strain>
    </source>
</reference>
<evidence type="ECO:0000256" key="9">
    <source>
        <dbReference type="ARBA" id="ARBA00023136"/>
    </source>
</evidence>
<dbReference type="InterPro" id="IPR036412">
    <property type="entry name" value="HAD-like_sf"/>
</dbReference>
<feature type="transmembrane region" description="Helical" evidence="10">
    <location>
        <begin position="722"/>
        <end position="745"/>
    </location>
</feature>
<dbReference type="InterPro" id="IPR023298">
    <property type="entry name" value="ATPase_P-typ_TM_dom_sf"/>
</dbReference>
<dbReference type="InterPro" id="IPR027256">
    <property type="entry name" value="P-typ_ATPase_IB"/>
</dbReference>
<feature type="transmembrane region" description="Helical" evidence="10">
    <location>
        <begin position="212"/>
        <end position="231"/>
    </location>
</feature>
<dbReference type="SUPFAM" id="SSF81653">
    <property type="entry name" value="Calcium ATPase, transduction domain A"/>
    <property type="match status" value="1"/>
</dbReference>
<dbReference type="InterPro" id="IPR017969">
    <property type="entry name" value="Heavy-metal-associated_CS"/>
</dbReference>
<dbReference type="GO" id="GO:0055070">
    <property type="term" value="P:copper ion homeostasis"/>
    <property type="evidence" value="ECO:0000318"/>
    <property type="project" value="GO_Central"/>
</dbReference>
<dbReference type="Pfam" id="PF00122">
    <property type="entry name" value="E1-E2_ATPase"/>
    <property type="match status" value="1"/>
</dbReference>
<dbReference type="CDD" id="cd00371">
    <property type="entry name" value="HMA"/>
    <property type="match status" value="1"/>
</dbReference>
<dbReference type="Pfam" id="PF00702">
    <property type="entry name" value="Hydrolase"/>
    <property type="match status" value="1"/>
</dbReference>
<keyword evidence="7" id="KW-1278">Translocase</keyword>
<dbReference type="SUPFAM" id="SSF81665">
    <property type="entry name" value="Calcium ATPase, transmembrane domain M"/>
    <property type="match status" value="1"/>
</dbReference>
<keyword evidence="5 10" id="KW-0547">Nucleotide-binding</keyword>
<evidence type="ECO:0000256" key="6">
    <source>
        <dbReference type="ARBA" id="ARBA00022840"/>
    </source>
</evidence>
<dbReference type="FunFam" id="3.40.50.1000:FF:000453">
    <property type="entry name" value="Copper-transporting ATPase PAA1 chloroplastic"/>
    <property type="match status" value="1"/>
</dbReference>
<dbReference type="FunFam" id="2.70.150.10:FF:000002">
    <property type="entry name" value="Copper-transporting ATPase 1, putative"/>
    <property type="match status" value="1"/>
</dbReference>
<dbReference type="InterPro" id="IPR036163">
    <property type="entry name" value="HMA_dom_sf"/>
</dbReference>
<dbReference type="InParanoid" id="Q75C31"/>
<feature type="transmembrane region" description="Helical" evidence="10">
    <location>
        <begin position="751"/>
        <end position="771"/>
    </location>
</feature>
<dbReference type="GO" id="GO:0043682">
    <property type="term" value="F:P-type divalent copper transporter activity"/>
    <property type="evidence" value="ECO:0000318"/>
    <property type="project" value="GO_Central"/>
</dbReference>
<dbReference type="InterPro" id="IPR001757">
    <property type="entry name" value="P_typ_ATPase"/>
</dbReference>
<keyword evidence="6 10" id="KW-0067">ATP-binding</keyword>
<dbReference type="FunFam" id="3.30.70.100:FF:000033">
    <property type="entry name" value="Copper-transporting ATPase HMA5"/>
    <property type="match status" value="1"/>
</dbReference>
<dbReference type="HOGENOM" id="CLU_001771_0_1_1"/>
<dbReference type="Pfam" id="PF00403">
    <property type="entry name" value="HMA"/>
    <property type="match status" value="1"/>
</dbReference>
<keyword evidence="3 10" id="KW-0812">Transmembrane</keyword>
<dbReference type="AlphaFoldDB" id="Q75C31"/>
<dbReference type="InterPro" id="IPR059000">
    <property type="entry name" value="ATPase_P-type_domA"/>
</dbReference>
<feature type="transmembrane region" description="Helical" evidence="10">
    <location>
        <begin position="144"/>
        <end position="162"/>
    </location>
</feature>
<feature type="transmembrane region" description="Helical" evidence="10">
    <location>
        <begin position="183"/>
        <end position="206"/>
    </location>
</feature>
<comment type="similarity">
    <text evidence="2 10">Belongs to the cation transport ATPase (P-type) (TC 3.A.3) family. Type IB subfamily.</text>
</comment>
<dbReference type="GO" id="GO:0016020">
    <property type="term" value="C:membrane"/>
    <property type="evidence" value="ECO:0000318"/>
    <property type="project" value="GO_Central"/>
</dbReference>
<sequence length="810" mass="86253">MEVTGLEAEMARMGNGSMAGTTAVLSVRGMTCAACVKTVDEAVRAVDGVVNAEVSLVTEECRVEYERKRVGLRQIVETIEDCGFEARVGGCAREEQVRRLARAEETAQWRRRAAQAWAAAAVMMGLYMVAPLEEALGPTPLAGLFWRDVAGLAVASGVLATAGRPFLRGLGALRHGRGTMDTLVALSSGVTYLFSVATICRGVWLGSADPPSTFLDTTVMLVAFICVGKLLESRARARAADSLARMVSSAPSMCTIRESGSDREVEVELLQAGDVVVMRPGTKLPADGTVLEGEAEVDESLMTGESTLVPKYPGSRVLCGSVNGAAGFLYRADLVGEETRLAGIVAAMKQAQLAKAPIQRYADFLASWFIPSVLILALLTFVCWMLICTLLATPPSIFNNSNRLYVCSRIAITVIVVACPCPLGLAAPTAIMVGTGLGAERGLLFKGGDVIETAAAVQAILFDKTGTLTTGKLTVHNFTSESKALTPDQWALVCAAERLSEHPIARAIVTYAEPYASPEAVARIVVLNHEVLVGLGVRCVLQLDGVEHRITIGSARLLPEGPSKFSGSTASFVAVNDVLLGRFDLSDSLREDAYEVVQALLSRGHYVGMVTGDNHEAAMHVSHALGIPLNNVFSERLPEGKCDVLRQLRQKYDYVAFIGDGINDSVALAESDLGISLSGNSDIVADAAGIVVLDHSSAPPLTRILYAIDLARATFNRVKLNIFWAVLYNSLMLPVSMGVLIPWGIQLPPMAAAAGMAMSSVSVVTSSLLLARWRPVPAASRKAAVGSWRNFFKKGPRADQVELQHLAPEV</sequence>
<dbReference type="Gene3D" id="3.40.50.1000">
    <property type="entry name" value="HAD superfamily/HAD-like"/>
    <property type="match status" value="1"/>
</dbReference>
<dbReference type="PRINTS" id="PR00119">
    <property type="entry name" value="CATATPASE"/>
</dbReference>
<dbReference type="Proteomes" id="UP000000591">
    <property type="component" value="Chromosome III"/>
</dbReference>
<dbReference type="InterPro" id="IPR018303">
    <property type="entry name" value="ATPase_P-typ_P_site"/>
</dbReference>
<dbReference type="Gene3D" id="3.30.70.100">
    <property type="match status" value="1"/>
</dbReference>
<organism evidence="12 13">
    <name type="scientific">Eremothecium gossypii (strain ATCC 10895 / CBS 109.51 / FGSC 9923 / NRRL Y-1056)</name>
    <name type="common">Yeast</name>
    <name type="synonym">Ashbya gossypii</name>
    <dbReference type="NCBI Taxonomy" id="284811"/>
    <lineage>
        <taxon>Eukaryota</taxon>
        <taxon>Fungi</taxon>
        <taxon>Dikarya</taxon>
        <taxon>Ascomycota</taxon>
        <taxon>Saccharomycotina</taxon>
        <taxon>Saccharomycetes</taxon>
        <taxon>Saccharomycetales</taxon>
        <taxon>Saccharomycetaceae</taxon>
        <taxon>Eremothecium</taxon>
    </lineage>
</organism>
<dbReference type="NCBIfam" id="TIGR01525">
    <property type="entry name" value="ATPase-IB_hvy"/>
    <property type="match status" value="1"/>
</dbReference>
<evidence type="ECO:0000256" key="4">
    <source>
        <dbReference type="ARBA" id="ARBA00022723"/>
    </source>
</evidence>
<keyword evidence="8 10" id="KW-1133">Transmembrane helix</keyword>
<evidence type="ECO:0000256" key="8">
    <source>
        <dbReference type="ARBA" id="ARBA00022989"/>
    </source>
</evidence>
<dbReference type="GO" id="GO:0012510">
    <property type="term" value="C:trans-Golgi network transport vesicle membrane"/>
    <property type="evidence" value="ECO:0007669"/>
    <property type="project" value="EnsemblFungi"/>
</dbReference>
<dbReference type="InterPro" id="IPR008250">
    <property type="entry name" value="ATPase_P-typ_transduc_dom_A_sf"/>
</dbReference>
<evidence type="ECO:0000313" key="12">
    <source>
        <dbReference type="EMBL" id="AAS51312.2"/>
    </source>
</evidence>
<feature type="domain" description="HMA" evidence="11">
    <location>
        <begin position="21"/>
        <end position="87"/>
    </location>
</feature>
<dbReference type="InterPro" id="IPR023299">
    <property type="entry name" value="ATPase_P-typ_cyto_dom_N"/>
</dbReference>
<evidence type="ECO:0000256" key="10">
    <source>
        <dbReference type="RuleBase" id="RU362081"/>
    </source>
</evidence>
<dbReference type="Gene3D" id="1.20.1110.10">
    <property type="entry name" value="Calcium-transporting ATPase, transmembrane domain"/>
    <property type="match status" value="1"/>
</dbReference>
<dbReference type="GO" id="GO:0005507">
    <property type="term" value="F:copper ion binding"/>
    <property type="evidence" value="ECO:0000318"/>
    <property type="project" value="GO_Central"/>
</dbReference>
<accession>Q75C31</accession>
<evidence type="ECO:0000256" key="5">
    <source>
        <dbReference type="ARBA" id="ARBA00022741"/>
    </source>
</evidence>
<dbReference type="GO" id="GO:0006879">
    <property type="term" value="P:intracellular iron ion homeostasis"/>
    <property type="evidence" value="ECO:0007669"/>
    <property type="project" value="EnsemblFungi"/>
</dbReference>
<evidence type="ECO:0000256" key="1">
    <source>
        <dbReference type="ARBA" id="ARBA00004127"/>
    </source>
</evidence>
<dbReference type="Gene3D" id="2.70.150.10">
    <property type="entry name" value="Calcium-transporting ATPase, cytoplasmic transduction domain A"/>
    <property type="match status" value="1"/>
</dbReference>
<evidence type="ECO:0000256" key="2">
    <source>
        <dbReference type="ARBA" id="ARBA00006024"/>
    </source>
</evidence>
<dbReference type="RefSeq" id="NP_983488.2">
    <property type="nucleotide sequence ID" value="NM_208841.2"/>
</dbReference>
<feature type="transmembrane region" description="Helical" evidence="10">
    <location>
        <begin position="365"/>
        <end position="392"/>
    </location>
</feature>
<evidence type="ECO:0000259" key="11">
    <source>
        <dbReference type="PROSITE" id="PS50846"/>
    </source>
</evidence>
<dbReference type="GO" id="GO:0005524">
    <property type="term" value="F:ATP binding"/>
    <property type="evidence" value="ECO:0007669"/>
    <property type="project" value="UniProtKB-UniRule"/>
</dbReference>
<evidence type="ECO:0000256" key="7">
    <source>
        <dbReference type="ARBA" id="ARBA00022967"/>
    </source>
</evidence>
<protein>
    <submittedName>
        <fullName evidence="12">ACR086Cp</fullName>
    </submittedName>
</protein>
<dbReference type="EMBL" id="AE016816">
    <property type="protein sequence ID" value="AAS51312.2"/>
    <property type="molecule type" value="Genomic_DNA"/>
</dbReference>
<proteinExistence type="inferred from homology"/>
<dbReference type="InterPro" id="IPR023214">
    <property type="entry name" value="HAD_sf"/>
</dbReference>
<dbReference type="PRINTS" id="PR00943">
    <property type="entry name" value="CUATPASE"/>
</dbReference>
<dbReference type="OrthoDB" id="432719at2759"/>
<dbReference type="Gene3D" id="3.40.1110.10">
    <property type="entry name" value="Calcium-transporting ATPase, cytoplasmic domain N"/>
    <property type="match status" value="1"/>
</dbReference>
<name>Q75C31_EREGS</name>
<keyword evidence="4 10" id="KW-0479">Metal-binding</keyword>
<gene>
    <name evidence="12" type="ORF">AGOS_ACR086C</name>
</gene>